<proteinExistence type="predicted"/>
<feature type="transmembrane region" description="Helical" evidence="1">
    <location>
        <begin position="51"/>
        <end position="69"/>
    </location>
</feature>
<name>A0A8T8HZJ1_9PSEU</name>
<keyword evidence="1" id="KW-0812">Transmembrane</keyword>
<dbReference type="AlphaFoldDB" id="A0A8T8HZJ1"/>
<evidence type="ECO:0000313" key="2">
    <source>
        <dbReference type="EMBL" id="MBM7809713.1"/>
    </source>
</evidence>
<accession>A0A8T8HZJ1</accession>
<gene>
    <name evidence="3" type="ORF">J7S33_03050</name>
    <name evidence="2" type="ORF">JOE68_000578</name>
</gene>
<keyword evidence="5" id="KW-1185">Reference proteome</keyword>
<evidence type="ECO:0000313" key="3">
    <source>
        <dbReference type="EMBL" id="QTR04005.1"/>
    </source>
</evidence>
<dbReference type="Proteomes" id="UP000671828">
    <property type="component" value="Chromosome"/>
</dbReference>
<sequence>MTSTTTRPEHETTTRLGHLVAALVDTALLWVVNVRPGWRSVPFLTAEAGQVVVLVDIALAVGVVVNLVCLARPQRLVRLLGDVLTTAFALVVLWRARGVFPFRFDDPAVDWAGVLRVALPVTGVLVLVAFLVQVVKLVRALTMPSGT</sequence>
<protein>
    <submittedName>
        <fullName evidence="3">Uncharacterized protein</fullName>
    </submittedName>
</protein>
<dbReference type="Proteomes" id="UP001195724">
    <property type="component" value="Unassembled WGS sequence"/>
</dbReference>
<evidence type="ECO:0000313" key="4">
    <source>
        <dbReference type="Proteomes" id="UP000671828"/>
    </source>
</evidence>
<dbReference type="EMBL" id="CP072788">
    <property type="protein sequence ID" value="QTR04005.1"/>
    <property type="molecule type" value="Genomic_DNA"/>
</dbReference>
<feature type="transmembrane region" description="Helical" evidence="1">
    <location>
        <begin position="114"/>
        <end position="135"/>
    </location>
</feature>
<organism evidence="3 4">
    <name type="scientific">Saccharothrix algeriensis</name>
    <dbReference type="NCBI Taxonomy" id="173560"/>
    <lineage>
        <taxon>Bacteria</taxon>
        <taxon>Bacillati</taxon>
        <taxon>Actinomycetota</taxon>
        <taxon>Actinomycetes</taxon>
        <taxon>Pseudonocardiales</taxon>
        <taxon>Pseudonocardiaceae</taxon>
        <taxon>Saccharothrix</taxon>
    </lineage>
</organism>
<feature type="transmembrane region" description="Helical" evidence="1">
    <location>
        <begin position="76"/>
        <end position="94"/>
    </location>
</feature>
<evidence type="ECO:0000313" key="5">
    <source>
        <dbReference type="Proteomes" id="UP001195724"/>
    </source>
</evidence>
<feature type="transmembrane region" description="Helical" evidence="1">
    <location>
        <begin position="12"/>
        <end position="31"/>
    </location>
</feature>
<reference evidence="2 5" key="1">
    <citation type="submission" date="2021-01" db="EMBL/GenBank/DDBJ databases">
        <title>Sequencing the genomes of 1000 actinobacteria strains.</title>
        <authorList>
            <person name="Klenk H.-P."/>
        </authorList>
    </citation>
    <scope>NUCLEOTIDE SEQUENCE [LARGE SCALE GENOMIC DNA]</scope>
    <source>
        <strain evidence="2 5">DSM 44581</strain>
    </source>
</reference>
<reference evidence="3" key="2">
    <citation type="submission" date="2021-04" db="EMBL/GenBank/DDBJ databases">
        <title>Saccharothrix algeriensis WGS.</title>
        <authorList>
            <person name="Stuskova K."/>
            <person name="Hakalova E."/>
            <person name="Tebbal A.B."/>
            <person name="Eichmeier A."/>
        </authorList>
    </citation>
    <scope>NUCLEOTIDE SEQUENCE</scope>
    <source>
        <strain evidence="3">NRRL B-24137</strain>
    </source>
</reference>
<keyword evidence="1" id="KW-0472">Membrane</keyword>
<evidence type="ECO:0000256" key="1">
    <source>
        <dbReference type="SAM" id="Phobius"/>
    </source>
</evidence>
<keyword evidence="1" id="KW-1133">Transmembrane helix</keyword>
<dbReference type="EMBL" id="JAFBCL010000001">
    <property type="protein sequence ID" value="MBM7809713.1"/>
    <property type="molecule type" value="Genomic_DNA"/>
</dbReference>
<dbReference type="RefSeq" id="WP_204840789.1">
    <property type="nucleotide sequence ID" value="NZ_JAFBCL010000001.1"/>
</dbReference>